<name>A0ABW5V5S1_9BACI</name>
<sequence>MSNSTIIEQKKQIVQEIADKFRDSKSTMLVDYRGLDVAEVTELREQMREANIDFKVYKNSMARRAADAVELSDLNDTLVGPTAIAFSNDDVVAPAKILNNFAKEHEALEIKGGVIEGEIATLDQIKELADLPNYDGMVSMLLSVLQAPVRNFAYAAKAIADQKEEQGA</sequence>
<dbReference type="PANTHER" id="PTHR11560">
    <property type="entry name" value="39S RIBOSOMAL PROTEIN L10, MITOCHONDRIAL"/>
    <property type="match status" value="1"/>
</dbReference>
<evidence type="ECO:0000256" key="1">
    <source>
        <dbReference type="ARBA" id="ARBA00008889"/>
    </source>
</evidence>
<proteinExistence type="inferred from homology"/>
<organism evidence="6 7">
    <name type="scientific">Lentibacillus juripiscarius</name>
    <dbReference type="NCBI Taxonomy" id="257446"/>
    <lineage>
        <taxon>Bacteria</taxon>
        <taxon>Bacillati</taxon>
        <taxon>Bacillota</taxon>
        <taxon>Bacilli</taxon>
        <taxon>Bacillales</taxon>
        <taxon>Bacillaceae</taxon>
        <taxon>Lentibacillus</taxon>
    </lineage>
</organism>
<comment type="subunit">
    <text evidence="5">Part of the ribosomal stalk of the 50S ribosomal subunit. The N-terminus interacts with L11 and the large rRNA to form the base of the stalk. The C-terminus forms an elongated spine to which L12 dimers bind in a sequential fashion forming a multimeric L10(L12)X complex.</text>
</comment>
<comment type="caution">
    <text evidence="6">The sequence shown here is derived from an EMBL/GenBank/DDBJ whole genome shotgun (WGS) entry which is preliminary data.</text>
</comment>
<protein>
    <recommendedName>
        <fullName evidence="4 5">Large ribosomal subunit protein uL10</fullName>
    </recommendedName>
</protein>
<dbReference type="RefSeq" id="WP_382392577.1">
    <property type="nucleotide sequence ID" value="NZ_JBHUNA010000016.1"/>
</dbReference>
<evidence type="ECO:0000256" key="5">
    <source>
        <dbReference type="HAMAP-Rule" id="MF_00362"/>
    </source>
</evidence>
<evidence type="ECO:0000256" key="3">
    <source>
        <dbReference type="ARBA" id="ARBA00023274"/>
    </source>
</evidence>
<keyword evidence="3 5" id="KW-0687">Ribonucleoprotein</keyword>
<comment type="similarity">
    <text evidence="1 5">Belongs to the universal ribosomal protein uL10 family.</text>
</comment>
<gene>
    <name evidence="5 6" type="primary">rplJ</name>
    <name evidence="6" type="ORF">ACFSUO_07255</name>
</gene>
<comment type="function">
    <text evidence="5">Forms part of the ribosomal stalk, playing a central role in the interaction of the ribosome with GTP-bound translation factors.</text>
</comment>
<accession>A0ABW5V5S1</accession>
<dbReference type="Gene3D" id="3.30.70.1730">
    <property type="match status" value="1"/>
</dbReference>
<dbReference type="Proteomes" id="UP001597502">
    <property type="component" value="Unassembled WGS sequence"/>
</dbReference>
<evidence type="ECO:0000313" key="6">
    <source>
        <dbReference type="EMBL" id="MFD2760761.1"/>
    </source>
</evidence>
<evidence type="ECO:0000256" key="4">
    <source>
        <dbReference type="ARBA" id="ARBA00035202"/>
    </source>
</evidence>
<evidence type="ECO:0000256" key="2">
    <source>
        <dbReference type="ARBA" id="ARBA00022980"/>
    </source>
</evidence>
<dbReference type="SUPFAM" id="SSF160369">
    <property type="entry name" value="Ribosomal protein L10-like"/>
    <property type="match status" value="1"/>
</dbReference>
<keyword evidence="5" id="KW-0699">rRNA-binding</keyword>
<dbReference type="InterPro" id="IPR001790">
    <property type="entry name" value="Ribosomal_uL10"/>
</dbReference>
<dbReference type="HAMAP" id="MF_00362">
    <property type="entry name" value="Ribosomal_uL10"/>
    <property type="match status" value="1"/>
</dbReference>
<keyword evidence="7" id="KW-1185">Reference proteome</keyword>
<dbReference type="Pfam" id="PF00466">
    <property type="entry name" value="Ribosomal_L10"/>
    <property type="match status" value="1"/>
</dbReference>
<dbReference type="EMBL" id="JBHUNA010000016">
    <property type="protein sequence ID" value="MFD2760761.1"/>
    <property type="molecule type" value="Genomic_DNA"/>
</dbReference>
<dbReference type="CDD" id="cd05797">
    <property type="entry name" value="Ribosomal_L10"/>
    <property type="match status" value="1"/>
</dbReference>
<dbReference type="InterPro" id="IPR022973">
    <property type="entry name" value="Ribosomal_uL10_bac"/>
</dbReference>
<dbReference type="GO" id="GO:0005840">
    <property type="term" value="C:ribosome"/>
    <property type="evidence" value="ECO:0007669"/>
    <property type="project" value="UniProtKB-KW"/>
</dbReference>
<dbReference type="InterPro" id="IPR043141">
    <property type="entry name" value="Ribosomal_uL10-like_sf"/>
</dbReference>
<keyword evidence="5" id="KW-0694">RNA-binding</keyword>
<keyword evidence="2 5" id="KW-0689">Ribosomal protein</keyword>
<dbReference type="InterPro" id="IPR047865">
    <property type="entry name" value="Ribosomal_uL10_bac_type"/>
</dbReference>
<dbReference type="PROSITE" id="PS01109">
    <property type="entry name" value="RIBOSOMAL_L10"/>
    <property type="match status" value="1"/>
</dbReference>
<dbReference type="Gene3D" id="6.10.250.290">
    <property type="match status" value="1"/>
</dbReference>
<reference evidence="7" key="1">
    <citation type="journal article" date="2019" name="Int. J. Syst. Evol. Microbiol.">
        <title>The Global Catalogue of Microorganisms (GCM) 10K type strain sequencing project: providing services to taxonomists for standard genome sequencing and annotation.</title>
        <authorList>
            <consortium name="The Broad Institute Genomics Platform"/>
            <consortium name="The Broad Institute Genome Sequencing Center for Infectious Disease"/>
            <person name="Wu L."/>
            <person name="Ma J."/>
        </authorList>
    </citation>
    <scope>NUCLEOTIDE SEQUENCE [LARGE SCALE GENOMIC DNA]</scope>
    <source>
        <strain evidence="7">TISTR 1535</strain>
    </source>
</reference>
<dbReference type="NCBIfam" id="NF000955">
    <property type="entry name" value="PRK00099.1-1"/>
    <property type="match status" value="1"/>
</dbReference>
<evidence type="ECO:0000313" key="7">
    <source>
        <dbReference type="Proteomes" id="UP001597502"/>
    </source>
</evidence>
<dbReference type="InterPro" id="IPR002363">
    <property type="entry name" value="Ribosomal_uL10_CS_bac"/>
</dbReference>